<dbReference type="AlphaFoldDB" id="A0A6P1NPB2"/>
<dbReference type="Gene3D" id="3.40.50.300">
    <property type="entry name" value="P-loop containing nucleotide triphosphate hydrolases"/>
    <property type="match status" value="1"/>
</dbReference>
<proteinExistence type="predicted"/>
<evidence type="ECO:0000313" key="2">
    <source>
        <dbReference type="Proteomes" id="UP000464186"/>
    </source>
</evidence>
<organism evidence="1 2">
    <name type="scientific">Pseudarthrobacter psychrotolerans</name>
    <dbReference type="NCBI Taxonomy" id="2697569"/>
    <lineage>
        <taxon>Bacteria</taxon>
        <taxon>Bacillati</taxon>
        <taxon>Actinomycetota</taxon>
        <taxon>Actinomycetes</taxon>
        <taxon>Micrococcales</taxon>
        <taxon>Micrococcaceae</taxon>
        <taxon>Pseudarthrobacter</taxon>
    </lineage>
</organism>
<protein>
    <submittedName>
        <fullName evidence="1">Uncharacterized protein</fullName>
    </submittedName>
</protein>
<dbReference type="InterPro" id="IPR027417">
    <property type="entry name" value="P-loop_NTPase"/>
</dbReference>
<dbReference type="EMBL" id="CP047898">
    <property type="protein sequence ID" value="QHK20627.1"/>
    <property type="molecule type" value="Genomic_DNA"/>
</dbReference>
<gene>
    <name evidence="1" type="ORF">GU243_13795</name>
</gene>
<reference evidence="1 2" key="1">
    <citation type="submission" date="2020-01" db="EMBL/GenBank/DDBJ databases">
        <title>Pseudarthrobacter psychrotolerans sp. nov., isolated from antarctic soil.</title>
        <authorList>
            <person name="Shin Y."/>
            <person name="Park W."/>
        </authorList>
    </citation>
    <scope>NUCLEOTIDE SEQUENCE [LARGE SCALE GENOMIC DNA]</scope>
    <source>
        <strain evidence="1 2">YJ56</strain>
    </source>
</reference>
<dbReference type="KEGG" id="psey:GU243_13795"/>
<sequence length="56" mass="6259">MPTLEPVLEACGRHPADERTIAVNAEFVLLDIDLSVLQARVISRPGHFMPPNLRDH</sequence>
<dbReference type="Proteomes" id="UP000464186">
    <property type="component" value="Chromosome"/>
</dbReference>
<keyword evidence="2" id="KW-1185">Reference proteome</keyword>
<accession>A0A6P1NPB2</accession>
<evidence type="ECO:0000313" key="1">
    <source>
        <dbReference type="EMBL" id="QHK20627.1"/>
    </source>
</evidence>
<name>A0A6P1NPB2_9MICC</name>